<accession>A0AAV3YEH2</accession>
<sequence length="82" mass="9119">MRAEVQGNNNGSVMFTACQAVSHWSMPSRIVRDGQCDRMTGGNFIVSGIHALSTLAFNYRFHCLGEEDLYITLVECYLNLAS</sequence>
<keyword evidence="2" id="KW-1185">Reference proteome</keyword>
<dbReference type="AlphaFoldDB" id="A0AAV3YEH2"/>
<dbReference type="EMBL" id="BLXT01001455">
    <property type="protein sequence ID" value="GFN85715.1"/>
    <property type="molecule type" value="Genomic_DNA"/>
</dbReference>
<evidence type="ECO:0000313" key="2">
    <source>
        <dbReference type="Proteomes" id="UP000735302"/>
    </source>
</evidence>
<name>A0AAV3YEH2_9GAST</name>
<gene>
    <name evidence="1" type="ORF">PoB_001222100</name>
</gene>
<dbReference type="PROSITE" id="PS51257">
    <property type="entry name" value="PROKAR_LIPOPROTEIN"/>
    <property type="match status" value="1"/>
</dbReference>
<proteinExistence type="predicted"/>
<protein>
    <submittedName>
        <fullName evidence="1">Uncharacterized protein</fullName>
    </submittedName>
</protein>
<evidence type="ECO:0000313" key="1">
    <source>
        <dbReference type="EMBL" id="GFN85715.1"/>
    </source>
</evidence>
<reference evidence="1 2" key="1">
    <citation type="journal article" date="2021" name="Elife">
        <title>Chloroplast acquisition without the gene transfer in kleptoplastic sea slugs, Plakobranchus ocellatus.</title>
        <authorList>
            <person name="Maeda T."/>
            <person name="Takahashi S."/>
            <person name="Yoshida T."/>
            <person name="Shimamura S."/>
            <person name="Takaki Y."/>
            <person name="Nagai Y."/>
            <person name="Toyoda A."/>
            <person name="Suzuki Y."/>
            <person name="Arimoto A."/>
            <person name="Ishii H."/>
            <person name="Satoh N."/>
            <person name="Nishiyama T."/>
            <person name="Hasebe M."/>
            <person name="Maruyama T."/>
            <person name="Minagawa J."/>
            <person name="Obokata J."/>
            <person name="Shigenobu S."/>
        </authorList>
    </citation>
    <scope>NUCLEOTIDE SEQUENCE [LARGE SCALE GENOMIC DNA]</scope>
</reference>
<organism evidence="1 2">
    <name type="scientific">Plakobranchus ocellatus</name>
    <dbReference type="NCBI Taxonomy" id="259542"/>
    <lineage>
        <taxon>Eukaryota</taxon>
        <taxon>Metazoa</taxon>
        <taxon>Spiralia</taxon>
        <taxon>Lophotrochozoa</taxon>
        <taxon>Mollusca</taxon>
        <taxon>Gastropoda</taxon>
        <taxon>Heterobranchia</taxon>
        <taxon>Euthyneura</taxon>
        <taxon>Panpulmonata</taxon>
        <taxon>Sacoglossa</taxon>
        <taxon>Placobranchoidea</taxon>
        <taxon>Plakobranchidae</taxon>
        <taxon>Plakobranchus</taxon>
    </lineage>
</organism>
<dbReference type="Proteomes" id="UP000735302">
    <property type="component" value="Unassembled WGS sequence"/>
</dbReference>
<comment type="caution">
    <text evidence="1">The sequence shown here is derived from an EMBL/GenBank/DDBJ whole genome shotgun (WGS) entry which is preliminary data.</text>
</comment>